<evidence type="ECO:0000256" key="6">
    <source>
        <dbReference type="RuleBase" id="RU003707"/>
    </source>
</evidence>
<dbReference type="UniPathway" id="UPA00659"/>
<dbReference type="CDD" id="cd06558">
    <property type="entry name" value="crotonase-like"/>
    <property type="match status" value="1"/>
</dbReference>
<dbReference type="GO" id="GO:0016853">
    <property type="term" value="F:isomerase activity"/>
    <property type="evidence" value="ECO:0007669"/>
    <property type="project" value="UniProtKB-KW"/>
</dbReference>
<evidence type="ECO:0000256" key="3">
    <source>
        <dbReference type="ARBA" id="ARBA00022832"/>
    </source>
</evidence>
<proteinExistence type="inferred from homology"/>
<dbReference type="Gene3D" id="1.10.12.10">
    <property type="entry name" value="Lyase 2-enoyl-coa Hydratase, Chain A, domain 2"/>
    <property type="match status" value="1"/>
</dbReference>
<dbReference type="AlphaFoldDB" id="A0A4R7PCA0"/>
<protein>
    <submittedName>
        <fullName evidence="7">Enoyl-CoA hydratase/carnithine racemase</fullName>
    </submittedName>
</protein>
<evidence type="ECO:0000313" key="7">
    <source>
        <dbReference type="EMBL" id="TDU31734.1"/>
    </source>
</evidence>
<dbReference type="GO" id="GO:0006635">
    <property type="term" value="P:fatty acid beta-oxidation"/>
    <property type="evidence" value="ECO:0007669"/>
    <property type="project" value="UniProtKB-UniPathway"/>
</dbReference>
<dbReference type="InterPro" id="IPR018376">
    <property type="entry name" value="Enoyl-CoA_hyd/isom_CS"/>
</dbReference>
<evidence type="ECO:0000256" key="2">
    <source>
        <dbReference type="ARBA" id="ARBA00005254"/>
    </source>
</evidence>
<keyword evidence="5" id="KW-0413">Isomerase</keyword>
<dbReference type="InterPro" id="IPR014748">
    <property type="entry name" value="Enoyl-CoA_hydra_C"/>
</dbReference>
<gene>
    <name evidence="7" type="ORF">DFR24_1113</name>
</gene>
<keyword evidence="8" id="KW-1185">Reference proteome</keyword>
<dbReference type="InterPro" id="IPR029045">
    <property type="entry name" value="ClpP/crotonase-like_dom_sf"/>
</dbReference>
<organism evidence="7 8">
    <name type="scientific">Panacagrimonas perspica</name>
    <dbReference type="NCBI Taxonomy" id="381431"/>
    <lineage>
        <taxon>Bacteria</taxon>
        <taxon>Pseudomonadati</taxon>
        <taxon>Pseudomonadota</taxon>
        <taxon>Gammaproteobacteria</taxon>
        <taxon>Nevskiales</taxon>
        <taxon>Nevskiaceae</taxon>
        <taxon>Panacagrimonas</taxon>
    </lineage>
</organism>
<sequence>MDTRVAVDFLDHVAHVRLVRPERLNAIDVVLLEQLVETGDRVAGLPGLRAIVLSGEGRGFCSGIDTSTLAIKPGEKFPIDIATPIRGAANLAQYAVTQWRDAPVPVIAAIHGFAFGGGFQLPLATDMRIVHPDTKLSLMELKWGLIPDMGGMALLKPMLRPDVLADLLYTARVFDGREALAIGIATRLAEDPVKAALDMAREIAGRSPDAVRAAKRLMRIGNDELDGRILRAEAREQLAMFASANHAEAVAAGMAKRAPDFRD</sequence>
<dbReference type="Proteomes" id="UP000295341">
    <property type="component" value="Unassembled WGS sequence"/>
</dbReference>
<comment type="pathway">
    <text evidence="1">Lipid metabolism; fatty acid beta-oxidation.</text>
</comment>
<keyword evidence="3" id="KW-0276">Fatty acid metabolism</keyword>
<reference evidence="7 8" key="1">
    <citation type="submission" date="2019-03" db="EMBL/GenBank/DDBJ databases">
        <title>Genomic Encyclopedia of Type Strains, Phase IV (KMG-IV): sequencing the most valuable type-strain genomes for metagenomic binning, comparative biology and taxonomic classification.</title>
        <authorList>
            <person name="Goeker M."/>
        </authorList>
    </citation>
    <scope>NUCLEOTIDE SEQUENCE [LARGE SCALE GENOMIC DNA]</scope>
    <source>
        <strain evidence="7 8">DSM 26377</strain>
    </source>
</reference>
<dbReference type="EMBL" id="SOBT01000008">
    <property type="protein sequence ID" value="TDU31734.1"/>
    <property type="molecule type" value="Genomic_DNA"/>
</dbReference>
<evidence type="ECO:0000256" key="1">
    <source>
        <dbReference type="ARBA" id="ARBA00005005"/>
    </source>
</evidence>
<keyword evidence="4" id="KW-0443">Lipid metabolism</keyword>
<dbReference type="PANTHER" id="PTHR43149:SF1">
    <property type="entry name" value="DELTA(3,5)-DELTA(2,4)-DIENOYL-COA ISOMERASE, MITOCHONDRIAL"/>
    <property type="match status" value="1"/>
</dbReference>
<dbReference type="PANTHER" id="PTHR43149">
    <property type="entry name" value="ENOYL-COA HYDRATASE"/>
    <property type="match status" value="1"/>
</dbReference>
<dbReference type="OrthoDB" id="9807606at2"/>
<dbReference type="RefSeq" id="WP_133880292.1">
    <property type="nucleotide sequence ID" value="NZ_MWIN01000012.1"/>
</dbReference>
<evidence type="ECO:0000256" key="5">
    <source>
        <dbReference type="ARBA" id="ARBA00023235"/>
    </source>
</evidence>
<evidence type="ECO:0000256" key="4">
    <source>
        <dbReference type="ARBA" id="ARBA00023098"/>
    </source>
</evidence>
<dbReference type="InterPro" id="IPR045002">
    <property type="entry name" value="Ech1-like"/>
</dbReference>
<comment type="caution">
    <text evidence="7">The sequence shown here is derived from an EMBL/GenBank/DDBJ whole genome shotgun (WGS) entry which is preliminary data.</text>
</comment>
<accession>A0A4R7PCA0</accession>
<dbReference type="PROSITE" id="PS00166">
    <property type="entry name" value="ENOYL_COA_HYDRATASE"/>
    <property type="match status" value="1"/>
</dbReference>
<name>A0A4R7PCA0_9GAMM</name>
<dbReference type="InterPro" id="IPR001753">
    <property type="entry name" value="Enoyl-CoA_hydra/iso"/>
</dbReference>
<comment type="similarity">
    <text evidence="2 6">Belongs to the enoyl-CoA hydratase/isomerase family.</text>
</comment>
<evidence type="ECO:0000313" key="8">
    <source>
        <dbReference type="Proteomes" id="UP000295341"/>
    </source>
</evidence>
<dbReference type="SUPFAM" id="SSF52096">
    <property type="entry name" value="ClpP/crotonase"/>
    <property type="match status" value="1"/>
</dbReference>
<dbReference type="Pfam" id="PF00378">
    <property type="entry name" value="ECH_1"/>
    <property type="match status" value="1"/>
</dbReference>
<dbReference type="Gene3D" id="3.90.226.10">
    <property type="entry name" value="2-enoyl-CoA Hydratase, Chain A, domain 1"/>
    <property type="match status" value="1"/>
</dbReference>
<dbReference type="NCBIfam" id="NF005699">
    <property type="entry name" value="PRK07509.1"/>
    <property type="match status" value="1"/>
</dbReference>